<dbReference type="InterPro" id="IPR054350">
    <property type="entry name" value="PurT/PurK_preATP-grasp"/>
</dbReference>
<evidence type="ECO:0000256" key="8">
    <source>
        <dbReference type="ARBA" id="ARBA00022840"/>
    </source>
</evidence>
<evidence type="ECO:0000256" key="7">
    <source>
        <dbReference type="ARBA" id="ARBA00022793"/>
    </source>
</evidence>
<dbReference type="GO" id="GO:0004638">
    <property type="term" value="F:phosphoribosylaminoimidazole carboxylase activity"/>
    <property type="evidence" value="ECO:0007669"/>
    <property type="project" value="UniProtKB-EC"/>
</dbReference>
<dbReference type="InterPro" id="IPR003135">
    <property type="entry name" value="ATP-grasp_carboxylate-amine"/>
</dbReference>
<dbReference type="Gene3D" id="3.40.50.20">
    <property type="match status" value="1"/>
</dbReference>
<comment type="catalytic activity">
    <reaction evidence="1">
        <text>5-amino-1-(5-phospho-D-ribosyl)imidazole-4-carboxylate + H(+) = 5-amino-1-(5-phospho-beta-D-ribosyl)imidazole + CO2</text>
        <dbReference type="Rhea" id="RHEA:10792"/>
        <dbReference type="ChEBI" id="CHEBI:15378"/>
        <dbReference type="ChEBI" id="CHEBI:16526"/>
        <dbReference type="ChEBI" id="CHEBI:77657"/>
        <dbReference type="ChEBI" id="CHEBI:137981"/>
        <dbReference type="EC" id="4.1.1.21"/>
    </reaction>
</comment>
<dbReference type="NCBIfam" id="TIGR01162">
    <property type="entry name" value="purE"/>
    <property type="match status" value="1"/>
</dbReference>
<dbReference type="Pfam" id="PF17769">
    <property type="entry name" value="PurK_C"/>
    <property type="match status" value="1"/>
</dbReference>
<dbReference type="GO" id="GO:0006189">
    <property type="term" value="P:'de novo' IMP biosynthetic process"/>
    <property type="evidence" value="ECO:0007669"/>
    <property type="project" value="UniProtKB-UniPathway"/>
</dbReference>
<dbReference type="Pfam" id="PF22660">
    <property type="entry name" value="RS_preATP-grasp-like"/>
    <property type="match status" value="1"/>
</dbReference>
<dbReference type="InterPro" id="IPR000031">
    <property type="entry name" value="PurE_dom"/>
</dbReference>
<comment type="caution">
    <text evidence="13">The sequence shown here is derived from an EMBL/GenBank/DDBJ whole genome shotgun (WGS) entry which is preliminary data.</text>
</comment>
<keyword evidence="6" id="KW-0658">Purine biosynthesis</keyword>
<evidence type="ECO:0000256" key="5">
    <source>
        <dbReference type="ARBA" id="ARBA00022741"/>
    </source>
</evidence>
<dbReference type="PROSITE" id="PS50975">
    <property type="entry name" value="ATP_GRASP"/>
    <property type="match status" value="1"/>
</dbReference>
<sequence length="594" mass="62157">MDSNVASVSSTGLPRTAVVGVLGGGQLGRMMALAAANLGVRVKCLDPTPDAPASVAAQHVQGHFRDAAAIEDFVKSQGVDVLTMEIEHINTDALALAAKDVKVDIEPSPGTIRVIQDKYAQKQHFAAHGVPLPEFRNIACRGCMESTGKAFGYPFMLKAKRLAYDGKGNYVVRSESDIDAAAAALGGYEAGLYAEKFAPFVKELAVMVVRSRGNSVVSYPVVETIHKDNICHVTEAPAEVAPSLQAKARAIAEKAIACLEGAGIFGVEMFLLPDGEILLNEVAPRPHNSGHYTMDGCVTSQFENHVRAVLGWPLGETRLTAGSAIMLNLLGEADGDEGVRMAHQIMGKAYATPGCKVHWYGKDGMKLGRKVGHINIIAESREEARAKLGQLDPTGLASLKKTSDAYQALAAVPGSPLAGGGGGKAPLVGIIMGSDSDLATMKAAAQVLEEFGVPLELTVVSAHRTPERMFEYARTAHARGLRAIIAGAGGAAHLPGMVAAMTPLPVIGVPVKPSGAHLDGLDALLSIVQMPKGVPVATVAIGNAANAGLLAVRIIAAQDRVMLDKMMAYQAGMTDTVMSKAQKLETVGWAAYKA</sequence>
<comment type="similarity">
    <text evidence="3">In the C-terminal section; belongs to the AIR carboxylase family. Class I subfamily.</text>
</comment>
<dbReference type="HAMAP" id="MF_01928">
    <property type="entry name" value="PurK"/>
    <property type="match status" value="1"/>
</dbReference>
<dbReference type="InterPro" id="IPR016301">
    <property type="entry name" value="Ade2_fungi/plant"/>
</dbReference>
<dbReference type="PANTHER" id="PTHR11609">
    <property type="entry name" value="PURINE BIOSYNTHESIS PROTEIN 6/7, PUR6/7"/>
    <property type="match status" value="1"/>
</dbReference>
<dbReference type="SUPFAM" id="SSF52255">
    <property type="entry name" value="N5-CAIR mutase (phosphoribosylaminoimidazole carboxylase, PurE)"/>
    <property type="match status" value="1"/>
</dbReference>
<dbReference type="NCBIfam" id="TIGR01161">
    <property type="entry name" value="purK"/>
    <property type="match status" value="1"/>
</dbReference>
<dbReference type="HAMAP" id="MF_01929">
    <property type="entry name" value="PurE_classI"/>
    <property type="match status" value="1"/>
</dbReference>
<dbReference type="Proteomes" id="UP000612055">
    <property type="component" value="Unassembled WGS sequence"/>
</dbReference>
<dbReference type="SUPFAM" id="SSF52440">
    <property type="entry name" value="PreATP-grasp domain"/>
    <property type="match status" value="1"/>
</dbReference>
<protein>
    <recommendedName>
        <fullName evidence="4">phosphoribosylaminoimidazole carboxylase</fullName>
        <ecNumber evidence="4">4.1.1.21</ecNumber>
    </recommendedName>
    <alternativeName>
        <fullName evidence="10">AIR carboxylase</fullName>
    </alternativeName>
</protein>
<proteinExistence type="inferred from homology"/>
<evidence type="ECO:0000256" key="10">
    <source>
        <dbReference type="ARBA" id="ARBA00031607"/>
    </source>
</evidence>
<keyword evidence="5 11" id="KW-0547">Nucleotide-binding</keyword>
<dbReference type="AlphaFoldDB" id="A0A835YAT3"/>
<accession>A0A835YAT3</accession>
<comment type="pathway">
    <text evidence="2">Purine metabolism; IMP biosynthesis via de novo pathway; 5-amino-1-(5-phospho-D-ribosyl)imidazole-4-carboxylate from 5-amino-1-(5-phospho-D-ribosyl)imidazole (carboxylase route): step 1/1.</text>
</comment>
<evidence type="ECO:0000259" key="12">
    <source>
        <dbReference type="PROSITE" id="PS50975"/>
    </source>
</evidence>
<dbReference type="Gene3D" id="3.40.50.1970">
    <property type="match status" value="1"/>
</dbReference>
<dbReference type="InterPro" id="IPR040686">
    <property type="entry name" value="PurK_C"/>
</dbReference>
<dbReference type="OrthoDB" id="15425at2759"/>
<feature type="domain" description="ATP-grasp" evidence="12">
    <location>
        <begin position="122"/>
        <end position="310"/>
    </location>
</feature>
<keyword evidence="14" id="KW-1185">Reference proteome</keyword>
<dbReference type="Pfam" id="PF00731">
    <property type="entry name" value="AIRC"/>
    <property type="match status" value="1"/>
</dbReference>
<evidence type="ECO:0000256" key="11">
    <source>
        <dbReference type="PROSITE-ProRule" id="PRU00409"/>
    </source>
</evidence>
<evidence type="ECO:0000313" key="14">
    <source>
        <dbReference type="Proteomes" id="UP000612055"/>
    </source>
</evidence>
<name>A0A835YAT3_9CHLO</name>
<evidence type="ECO:0000256" key="9">
    <source>
        <dbReference type="ARBA" id="ARBA00023239"/>
    </source>
</evidence>
<dbReference type="InterPro" id="IPR011761">
    <property type="entry name" value="ATP-grasp"/>
</dbReference>
<dbReference type="SUPFAM" id="SSF56059">
    <property type="entry name" value="Glutathione synthetase ATP-binding domain-like"/>
    <property type="match status" value="1"/>
</dbReference>
<reference evidence="13" key="1">
    <citation type="journal article" date="2020" name="bioRxiv">
        <title>Comparative genomics of Chlamydomonas.</title>
        <authorList>
            <person name="Craig R.J."/>
            <person name="Hasan A.R."/>
            <person name="Ness R.W."/>
            <person name="Keightley P.D."/>
        </authorList>
    </citation>
    <scope>NUCLEOTIDE SEQUENCE</scope>
    <source>
        <strain evidence="13">CCAP 11/70</strain>
    </source>
</reference>
<dbReference type="InterPro" id="IPR033747">
    <property type="entry name" value="PurE_ClassI"/>
</dbReference>
<dbReference type="Gene3D" id="3.30.1490.20">
    <property type="entry name" value="ATP-grasp fold, A domain"/>
    <property type="match status" value="1"/>
</dbReference>
<evidence type="ECO:0000313" key="13">
    <source>
        <dbReference type="EMBL" id="KAG2498284.1"/>
    </source>
</evidence>
<dbReference type="Gene3D" id="3.30.470.20">
    <property type="entry name" value="ATP-grasp fold, B domain"/>
    <property type="match status" value="1"/>
</dbReference>
<dbReference type="GO" id="GO:0046872">
    <property type="term" value="F:metal ion binding"/>
    <property type="evidence" value="ECO:0007669"/>
    <property type="project" value="InterPro"/>
</dbReference>
<dbReference type="InterPro" id="IPR011054">
    <property type="entry name" value="Rudment_hybrid_motif"/>
</dbReference>
<dbReference type="SMART" id="SM01001">
    <property type="entry name" value="AIRC"/>
    <property type="match status" value="1"/>
</dbReference>
<dbReference type="InterPro" id="IPR013815">
    <property type="entry name" value="ATP_grasp_subdomain_1"/>
</dbReference>
<dbReference type="NCBIfam" id="NF004679">
    <property type="entry name" value="PRK06019.1-5"/>
    <property type="match status" value="1"/>
</dbReference>
<keyword evidence="8 11" id="KW-0067">ATP-binding</keyword>
<dbReference type="UniPathway" id="UPA00074">
    <property type="reaction ID" value="UER00130"/>
</dbReference>
<gene>
    <name evidence="13" type="ORF">HYH03_003545</name>
</gene>
<evidence type="ECO:0000256" key="6">
    <source>
        <dbReference type="ARBA" id="ARBA00022755"/>
    </source>
</evidence>
<dbReference type="InterPro" id="IPR005875">
    <property type="entry name" value="PurK"/>
</dbReference>
<evidence type="ECO:0000256" key="1">
    <source>
        <dbReference type="ARBA" id="ARBA00001244"/>
    </source>
</evidence>
<dbReference type="PANTHER" id="PTHR11609:SF5">
    <property type="entry name" value="PHOSPHORIBOSYLAMINOIMIDAZOLE CARBOXYLASE"/>
    <property type="match status" value="1"/>
</dbReference>
<organism evidence="13 14">
    <name type="scientific">Edaphochlamys debaryana</name>
    <dbReference type="NCBI Taxonomy" id="47281"/>
    <lineage>
        <taxon>Eukaryota</taxon>
        <taxon>Viridiplantae</taxon>
        <taxon>Chlorophyta</taxon>
        <taxon>core chlorophytes</taxon>
        <taxon>Chlorophyceae</taxon>
        <taxon>CS clade</taxon>
        <taxon>Chlamydomonadales</taxon>
        <taxon>Chlamydomonadales incertae sedis</taxon>
        <taxon>Edaphochlamys</taxon>
    </lineage>
</organism>
<keyword evidence="9" id="KW-0456">Lyase</keyword>
<evidence type="ECO:0000256" key="4">
    <source>
        <dbReference type="ARBA" id="ARBA00012329"/>
    </source>
</evidence>
<evidence type="ECO:0000256" key="2">
    <source>
        <dbReference type="ARBA" id="ARBA00004747"/>
    </source>
</evidence>
<dbReference type="PIRSF" id="PIRSF001340">
    <property type="entry name" value="AIR_carboxylase"/>
    <property type="match status" value="1"/>
</dbReference>
<dbReference type="EC" id="4.1.1.21" evidence="4"/>
<evidence type="ECO:0000256" key="3">
    <source>
        <dbReference type="ARBA" id="ARBA00006114"/>
    </source>
</evidence>
<keyword evidence="7" id="KW-0210">Decarboxylase</keyword>
<dbReference type="InterPro" id="IPR016185">
    <property type="entry name" value="PreATP-grasp_dom_sf"/>
</dbReference>
<dbReference type="GO" id="GO:0005524">
    <property type="term" value="F:ATP binding"/>
    <property type="evidence" value="ECO:0007669"/>
    <property type="project" value="UniProtKB-UniRule"/>
</dbReference>
<dbReference type="EMBL" id="JAEHOE010000010">
    <property type="protein sequence ID" value="KAG2498284.1"/>
    <property type="molecule type" value="Genomic_DNA"/>
</dbReference>
<dbReference type="SUPFAM" id="SSF51246">
    <property type="entry name" value="Rudiment single hybrid motif"/>
    <property type="match status" value="1"/>
</dbReference>
<dbReference type="FunFam" id="3.30.470.20:FF:000037">
    <property type="entry name" value="Phosphoribosylaminoimidazole carboxylase, chloroplastic"/>
    <property type="match status" value="1"/>
</dbReference>
<dbReference type="Pfam" id="PF02222">
    <property type="entry name" value="ATP-grasp"/>
    <property type="match status" value="1"/>
</dbReference>